<accession>A0ABD0N1Z6</accession>
<gene>
    <name evidence="2" type="ORF">M9458_047443</name>
</gene>
<sequence length="74" mass="8241">TLLERGRHACYLVLTGPDGRQHAELGETDPVMLTKRKIKDDVSESGVMGVAVDESSAKELKEAFYRLRFSDGLF</sequence>
<organism evidence="2 3">
    <name type="scientific">Cirrhinus mrigala</name>
    <name type="common">Mrigala</name>
    <dbReference type="NCBI Taxonomy" id="683832"/>
    <lineage>
        <taxon>Eukaryota</taxon>
        <taxon>Metazoa</taxon>
        <taxon>Chordata</taxon>
        <taxon>Craniata</taxon>
        <taxon>Vertebrata</taxon>
        <taxon>Euteleostomi</taxon>
        <taxon>Actinopterygii</taxon>
        <taxon>Neopterygii</taxon>
        <taxon>Teleostei</taxon>
        <taxon>Ostariophysi</taxon>
        <taxon>Cypriniformes</taxon>
        <taxon>Cyprinidae</taxon>
        <taxon>Labeoninae</taxon>
        <taxon>Labeonini</taxon>
        <taxon>Cirrhinus</taxon>
    </lineage>
</organism>
<reference evidence="2 3" key="1">
    <citation type="submission" date="2024-05" db="EMBL/GenBank/DDBJ databases">
        <title>Genome sequencing and assembly of Indian major carp, Cirrhinus mrigala (Hamilton, 1822).</title>
        <authorList>
            <person name="Mohindra V."/>
            <person name="Chowdhury L.M."/>
            <person name="Lal K."/>
            <person name="Jena J.K."/>
        </authorList>
    </citation>
    <scope>NUCLEOTIDE SEQUENCE [LARGE SCALE GENOMIC DNA]</scope>
    <source>
        <strain evidence="2">CM1030</strain>
        <tissue evidence="2">Blood</tissue>
    </source>
</reference>
<keyword evidence="3" id="KW-1185">Reference proteome</keyword>
<feature type="non-terminal residue" evidence="2">
    <location>
        <position position="1"/>
    </location>
</feature>
<proteinExistence type="predicted"/>
<dbReference type="InterPro" id="IPR055409">
    <property type="entry name" value="Beta-prop_FAM234A_B"/>
</dbReference>
<dbReference type="EMBL" id="JAMKFB020000024">
    <property type="protein sequence ID" value="KAL0156197.1"/>
    <property type="molecule type" value="Genomic_DNA"/>
</dbReference>
<dbReference type="Pfam" id="PF23727">
    <property type="entry name" value="Beta-prop_FAM234A_B"/>
    <property type="match status" value="1"/>
</dbReference>
<name>A0ABD0N1Z6_CIRMR</name>
<dbReference type="AlphaFoldDB" id="A0ABD0N1Z6"/>
<evidence type="ECO:0000259" key="1">
    <source>
        <dbReference type="Pfam" id="PF23727"/>
    </source>
</evidence>
<evidence type="ECO:0000313" key="3">
    <source>
        <dbReference type="Proteomes" id="UP001529510"/>
    </source>
</evidence>
<feature type="domain" description="FAM234A/B beta-propeller" evidence="1">
    <location>
        <begin position="1"/>
        <end position="70"/>
    </location>
</feature>
<comment type="caution">
    <text evidence="2">The sequence shown here is derived from an EMBL/GenBank/DDBJ whole genome shotgun (WGS) entry which is preliminary data.</text>
</comment>
<protein>
    <recommendedName>
        <fullName evidence="1">FAM234A/B beta-propeller domain-containing protein</fullName>
    </recommendedName>
</protein>
<evidence type="ECO:0000313" key="2">
    <source>
        <dbReference type="EMBL" id="KAL0156197.1"/>
    </source>
</evidence>
<dbReference type="Proteomes" id="UP001529510">
    <property type="component" value="Unassembled WGS sequence"/>
</dbReference>